<gene>
    <name evidence="1" type="ORF">ACFPBZ_12465</name>
</gene>
<keyword evidence="2" id="KW-1185">Reference proteome</keyword>
<evidence type="ECO:0000313" key="1">
    <source>
        <dbReference type="EMBL" id="MFC5063023.1"/>
    </source>
</evidence>
<comment type="caution">
    <text evidence="1">The sequence shown here is derived from an EMBL/GenBank/DDBJ whole genome shotgun (WGS) entry which is preliminary data.</text>
</comment>
<dbReference type="Gene3D" id="3.90.25.10">
    <property type="entry name" value="UDP-galactose 4-epimerase, domain 1"/>
    <property type="match status" value="1"/>
</dbReference>
<dbReference type="PANTHER" id="PTHR43162">
    <property type="match status" value="1"/>
</dbReference>
<dbReference type="SUPFAM" id="SSF51735">
    <property type="entry name" value="NAD(P)-binding Rossmann-fold domains"/>
    <property type="match status" value="1"/>
</dbReference>
<organism evidence="1 2">
    <name type="scientific">Actinomycetospora atypica</name>
    <dbReference type="NCBI Taxonomy" id="1290095"/>
    <lineage>
        <taxon>Bacteria</taxon>
        <taxon>Bacillati</taxon>
        <taxon>Actinomycetota</taxon>
        <taxon>Actinomycetes</taxon>
        <taxon>Pseudonocardiales</taxon>
        <taxon>Pseudonocardiaceae</taxon>
        <taxon>Actinomycetospora</taxon>
    </lineage>
</organism>
<dbReference type="InterPro" id="IPR036291">
    <property type="entry name" value="NAD(P)-bd_dom_sf"/>
</dbReference>
<dbReference type="InterPro" id="IPR051604">
    <property type="entry name" value="Ergot_Alk_Oxidoreductase"/>
</dbReference>
<name>A0ABV9YJL5_9PSEU</name>
<dbReference type="PANTHER" id="PTHR43162:SF1">
    <property type="entry name" value="PRESTALK A DIFFERENTIATION PROTEIN A"/>
    <property type="match status" value="1"/>
</dbReference>
<dbReference type="Proteomes" id="UP001595947">
    <property type="component" value="Unassembled WGS sequence"/>
</dbReference>
<protein>
    <submittedName>
        <fullName evidence="1">NmrA family transcriptional regulator</fullName>
    </submittedName>
</protein>
<sequence>MSTLIVVTGASGKTGRRVTARLAAAEVPVRGVGRTSTPPLDWADPTTWPAVLAPDADGHPPAAAYLAYAPDAGFPGADAVLGAFARAAADAGMGRLVLLTGRGEAGALRSEEAVVAAGLPTVIVRSAFFAQGFTEDLLAEGVGAGVLRLPAGEVPEPFVDLEDLADVAVAGLVGTLEPGVHELTGPDALRFDEVAAVLSRETGREIVYEPVSADEFRADLRGMGLPDDDAAGLAGLFAELFDGRNVHPTDGVRRALGREPRGFADVMAGAL</sequence>
<evidence type="ECO:0000313" key="2">
    <source>
        <dbReference type="Proteomes" id="UP001595947"/>
    </source>
</evidence>
<dbReference type="RefSeq" id="WP_378036373.1">
    <property type="nucleotide sequence ID" value="NZ_JBHSIV010000011.1"/>
</dbReference>
<dbReference type="Gene3D" id="3.40.50.720">
    <property type="entry name" value="NAD(P)-binding Rossmann-like Domain"/>
    <property type="match status" value="1"/>
</dbReference>
<accession>A0ABV9YJL5</accession>
<dbReference type="EMBL" id="JBHSIV010000011">
    <property type="protein sequence ID" value="MFC5063023.1"/>
    <property type="molecule type" value="Genomic_DNA"/>
</dbReference>
<reference evidence="2" key="1">
    <citation type="journal article" date="2019" name="Int. J. Syst. Evol. Microbiol.">
        <title>The Global Catalogue of Microorganisms (GCM) 10K type strain sequencing project: providing services to taxonomists for standard genome sequencing and annotation.</title>
        <authorList>
            <consortium name="The Broad Institute Genomics Platform"/>
            <consortium name="The Broad Institute Genome Sequencing Center for Infectious Disease"/>
            <person name="Wu L."/>
            <person name="Ma J."/>
        </authorList>
    </citation>
    <scope>NUCLEOTIDE SEQUENCE [LARGE SCALE GENOMIC DNA]</scope>
    <source>
        <strain evidence="2">CGMCC 4.7093</strain>
    </source>
</reference>
<proteinExistence type="predicted"/>